<evidence type="ECO:0000256" key="3">
    <source>
        <dbReference type="ARBA" id="ARBA00022475"/>
    </source>
</evidence>
<dbReference type="HOGENOM" id="CLU_045348_1_0_7"/>
<dbReference type="Pfam" id="PF03916">
    <property type="entry name" value="NrfD"/>
    <property type="match status" value="1"/>
</dbReference>
<keyword evidence="4 7" id="KW-0812">Transmembrane</keyword>
<keyword evidence="9" id="KW-1185">Reference proteome</keyword>
<evidence type="ECO:0000256" key="4">
    <source>
        <dbReference type="ARBA" id="ARBA00022692"/>
    </source>
</evidence>
<feature type="transmembrane region" description="Helical" evidence="7">
    <location>
        <begin position="149"/>
        <end position="173"/>
    </location>
</feature>
<evidence type="ECO:0000256" key="7">
    <source>
        <dbReference type="SAM" id="Phobius"/>
    </source>
</evidence>
<evidence type="ECO:0000256" key="1">
    <source>
        <dbReference type="ARBA" id="ARBA00004651"/>
    </source>
</evidence>
<feature type="transmembrane region" description="Helical" evidence="7">
    <location>
        <begin position="12"/>
        <end position="31"/>
    </location>
</feature>
<reference evidence="8 9" key="1">
    <citation type="journal article" date="2011" name="Stand. Genomic Sci.">
        <title>Complete genome sequence of the thermophilic sulfur-reducer Hippea maritima type strain (MH(2)).</title>
        <authorList>
            <person name="Huntemann M."/>
            <person name="Lu M."/>
            <person name="Nolan M."/>
            <person name="Lapidus A."/>
            <person name="Lucas S."/>
            <person name="Hammon N."/>
            <person name="Deshpande S."/>
            <person name="Cheng J.F."/>
            <person name="Tapia R."/>
            <person name="Han C."/>
            <person name="Goodwin L."/>
            <person name="Pitluck S."/>
            <person name="Liolios K."/>
            <person name="Pagani I."/>
            <person name="Ivanova N."/>
            <person name="Ovchinikova G."/>
            <person name="Pati A."/>
            <person name="Chen A."/>
            <person name="Palaniappan K."/>
            <person name="Land M."/>
            <person name="Hauser L."/>
            <person name="Jeffries C.D."/>
            <person name="Detter J.C."/>
            <person name="Brambilla E.M."/>
            <person name="Rohde M."/>
            <person name="Spring S."/>
            <person name="Goker M."/>
            <person name="Woyke T."/>
            <person name="Bristow J."/>
            <person name="Eisen J.A."/>
            <person name="Markowitz V."/>
            <person name="Hugenholtz P."/>
            <person name="Kyrpides N.C."/>
            <person name="Klenk H.P."/>
            <person name="Mavromatis K."/>
        </authorList>
    </citation>
    <scope>NUCLEOTIDE SEQUENCE [LARGE SCALE GENOMIC DNA]</scope>
    <source>
        <strain evidence="9">ATCC 700847 / DSM 10411 / MH2</strain>
    </source>
</reference>
<dbReference type="InterPro" id="IPR052049">
    <property type="entry name" value="Electron_transfer_protein"/>
</dbReference>
<dbReference type="Proteomes" id="UP000008139">
    <property type="component" value="Chromosome"/>
</dbReference>
<dbReference type="AlphaFoldDB" id="F2LU08"/>
<dbReference type="OrthoDB" id="1807119at2"/>
<reference evidence="9" key="2">
    <citation type="submission" date="2011-03" db="EMBL/GenBank/DDBJ databases">
        <title>The complete genome of Hippea maritima DSM 10411.</title>
        <authorList>
            <consortium name="US DOE Joint Genome Institute (JGI-PGF)"/>
            <person name="Lucas S."/>
            <person name="Copeland A."/>
            <person name="Lapidus A."/>
            <person name="Bruce D."/>
            <person name="Goodwin L."/>
            <person name="Pitluck S."/>
            <person name="Peters L."/>
            <person name="Kyrpides N."/>
            <person name="Mavromatis K."/>
            <person name="Pagani I."/>
            <person name="Ivanova N."/>
            <person name="Mikhailova N."/>
            <person name="Lu M."/>
            <person name="Detter J.C."/>
            <person name="Tapia R."/>
            <person name="Han C."/>
            <person name="Land M."/>
            <person name="Hauser L."/>
            <person name="Markowitz V."/>
            <person name="Cheng J.-F."/>
            <person name="Hugenholtz P."/>
            <person name="Woyke T."/>
            <person name="Wu D."/>
            <person name="Spring S."/>
            <person name="Schroeder M."/>
            <person name="Brambilla E."/>
            <person name="Klenk H.-P."/>
            <person name="Eisen J.A."/>
        </authorList>
    </citation>
    <scope>NUCLEOTIDE SEQUENCE [LARGE SCALE GENOMIC DNA]</scope>
    <source>
        <strain evidence="9">ATCC 700847 / DSM 10411 / MH2</strain>
    </source>
</reference>
<dbReference type="eggNOG" id="COG3301">
    <property type="taxonomic scope" value="Bacteria"/>
</dbReference>
<name>F2LU08_HIPMA</name>
<comment type="subcellular location">
    <subcellularLocation>
        <location evidence="1">Cell membrane</location>
        <topology evidence="1">Multi-pass membrane protein</topology>
    </subcellularLocation>
</comment>
<dbReference type="GO" id="GO:0005886">
    <property type="term" value="C:plasma membrane"/>
    <property type="evidence" value="ECO:0007669"/>
    <property type="project" value="UniProtKB-SubCell"/>
</dbReference>
<evidence type="ECO:0000256" key="6">
    <source>
        <dbReference type="ARBA" id="ARBA00023136"/>
    </source>
</evidence>
<feature type="transmembrane region" description="Helical" evidence="7">
    <location>
        <begin position="43"/>
        <end position="64"/>
    </location>
</feature>
<dbReference type="Gene3D" id="1.20.1630.10">
    <property type="entry name" value="Formate dehydrogenase/DMSO reductase domain"/>
    <property type="match status" value="1"/>
</dbReference>
<keyword evidence="3" id="KW-1003">Cell membrane</keyword>
<organism evidence="8 9">
    <name type="scientific">Hippea maritima (strain ATCC 700847 / DSM 10411 / MH2)</name>
    <dbReference type="NCBI Taxonomy" id="760142"/>
    <lineage>
        <taxon>Bacteria</taxon>
        <taxon>Pseudomonadati</taxon>
        <taxon>Campylobacterota</taxon>
        <taxon>Desulfurellia</taxon>
        <taxon>Desulfurellales</taxon>
        <taxon>Hippeaceae</taxon>
        <taxon>Hippea</taxon>
    </lineage>
</organism>
<protein>
    <submittedName>
        <fullName evidence="8">Polysulphide reductase NrfD</fullName>
    </submittedName>
</protein>
<feature type="transmembrane region" description="Helical" evidence="7">
    <location>
        <begin position="84"/>
        <end position="105"/>
    </location>
</feature>
<dbReference type="STRING" id="760142.Hipma_0435"/>
<feature type="transmembrane region" description="Helical" evidence="7">
    <location>
        <begin position="255"/>
        <end position="275"/>
    </location>
</feature>
<dbReference type="EMBL" id="CP002606">
    <property type="protein sequence ID" value="AEA33407.1"/>
    <property type="molecule type" value="Genomic_DNA"/>
</dbReference>
<accession>F2LU08</accession>
<dbReference type="PANTHER" id="PTHR34856">
    <property type="entry name" value="PROTEIN NRFD"/>
    <property type="match status" value="1"/>
</dbReference>
<comment type="similarity">
    <text evidence="2">Belongs to the NrfD family.</text>
</comment>
<evidence type="ECO:0000256" key="5">
    <source>
        <dbReference type="ARBA" id="ARBA00022989"/>
    </source>
</evidence>
<feature type="transmembrane region" description="Helical" evidence="7">
    <location>
        <begin position="225"/>
        <end position="243"/>
    </location>
</feature>
<gene>
    <name evidence="8" type="ordered locus">Hipma_0435</name>
</gene>
<feature type="transmembrane region" description="Helical" evidence="7">
    <location>
        <begin position="185"/>
        <end position="205"/>
    </location>
</feature>
<dbReference type="RefSeq" id="WP_013681448.1">
    <property type="nucleotide sequence ID" value="NC_015318.1"/>
</dbReference>
<dbReference type="InParanoid" id="F2LU08"/>
<dbReference type="KEGG" id="hmr:Hipma_0435"/>
<proteinExistence type="inferred from homology"/>
<sequence length="289" mass="31871">MDLVQQHTWGWFIAIYLFFGGLGGATMALGILGEMRFKMGKWFGIGTALLGLAILSFGLIWLVLDLIDPFRFLLAFWVKGIGHSWIARGMVIINGAYIFGVLYALAAFYGWETFKKWMGYLAMFCGFGVTTYTGLLLNANVGIPFWHTPALPVLFTVSAFSTGCALLMLVLAAMKSHEAEHFFHFIEGFDIFLISLELLVIFAYFDFARLGNAAVMKSAQLLLANPMFTIGFLVIGLITPLILEAYASTKQHSKGLAAFASVLVLIGGFLLRYLIVWAGVFQYPHGLAG</sequence>
<evidence type="ECO:0000313" key="8">
    <source>
        <dbReference type="EMBL" id="AEA33407.1"/>
    </source>
</evidence>
<evidence type="ECO:0000313" key="9">
    <source>
        <dbReference type="Proteomes" id="UP000008139"/>
    </source>
</evidence>
<dbReference type="PANTHER" id="PTHR34856:SF2">
    <property type="entry name" value="PROTEIN NRFD"/>
    <property type="match status" value="1"/>
</dbReference>
<dbReference type="InterPro" id="IPR005614">
    <property type="entry name" value="NrfD-like"/>
</dbReference>
<evidence type="ECO:0000256" key="2">
    <source>
        <dbReference type="ARBA" id="ARBA00008929"/>
    </source>
</evidence>
<feature type="transmembrane region" description="Helical" evidence="7">
    <location>
        <begin position="117"/>
        <end position="137"/>
    </location>
</feature>
<keyword evidence="5 7" id="KW-1133">Transmembrane helix</keyword>
<keyword evidence="6 7" id="KW-0472">Membrane</keyword>